<dbReference type="AlphaFoldDB" id="A0A8J5TAJ5"/>
<keyword evidence="3" id="KW-1185">Reference proteome</keyword>
<organism evidence="2 3">
    <name type="scientific">Zizania palustris</name>
    <name type="common">Northern wild rice</name>
    <dbReference type="NCBI Taxonomy" id="103762"/>
    <lineage>
        <taxon>Eukaryota</taxon>
        <taxon>Viridiplantae</taxon>
        <taxon>Streptophyta</taxon>
        <taxon>Embryophyta</taxon>
        <taxon>Tracheophyta</taxon>
        <taxon>Spermatophyta</taxon>
        <taxon>Magnoliopsida</taxon>
        <taxon>Liliopsida</taxon>
        <taxon>Poales</taxon>
        <taxon>Poaceae</taxon>
        <taxon>BOP clade</taxon>
        <taxon>Oryzoideae</taxon>
        <taxon>Oryzeae</taxon>
        <taxon>Zizaniinae</taxon>
        <taxon>Zizania</taxon>
    </lineage>
</organism>
<reference evidence="2" key="1">
    <citation type="journal article" date="2021" name="bioRxiv">
        <title>Whole Genome Assembly and Annotation of Northern Wild Rice, Zizania palustris L., Supports a Whole Genome Duplication in the Zizania Genus.</title>
        <authorList>
            <person name="Haas M."/>
            <person name="Kono T."/>
            <person name="Macchietto M."/>
            <person name="Millas R."/>
            <person name="McGilp L."/>
            <person name="Shao M."/>
            <person name="Duquette J."/>
            <person name="Hirsch C.N."/>
            <person name="Kimball J."/>
        </authorList>
    </citation>
    <scope>NUCLEOTIDE SEQUENCE</scope>
    <source>
        <tissue evidence="2">Fresh leaf tissue</tissue>
    </source>
</reference>
<dbReference type="Proteomes" id="UP000729402">
    <property type="component" value="Unassembled WGS sequence"/>
</dbReference>
<name>A0A8J5TAJ5_ZIZPA</name>
<feature type="region of interest" description="Disordered" evidence="1">
    <location>
        <begin position="142"/>
        <end position="164"/>
    </location>
</feature>
<proteinExistence type="predicted"/>
<comment type="caution">
    <text evidence="2">The sequence shown here is derived from an EMBL/GenBank/DDBJ whole genome shotgun (WGS) entry which is preliminary data.</text>
</comment>
<accession>A0A8J5TAJ5</accession>
<protein>
    <submittedName>
        <fullName evidence="2">Uncharacterized protein</fullName>
    </submittedName>
</protein>
<sequence length="164" mass="17888">MVEAWGPLEKYLNTQELLTKIERQLSGQAALDQDPLQVQAMYNEQNAFAFSAIMGAHLLLRLAFTSPLSGMIALIRMRWLKAADGQMAVASTTARSCGKSVAGHATCGAKSQGWCVLPLQGDGSWIQLPTRDFSTADRMNWRETERFPPSTNLTTGGDIDNASP</sequence>
<evidence type="ECO:0000313" key="3">
    <source>
        <dbReference type="Proteomes" id="UP000729402"/>
    </source>
</evidence>
<gene>
    <name evidence="2" type="ORF">GUJ93_ZPchr0006g46189</name>
</gene>
<dbReference type="EMBL" id="JAAALK010000283">
    <property type="protein sequence ID" value="KAG8074424.1"/>
    <property type="molecule type" value="Genomic_DNA"/>
</dbReference>
<evidence type="ECO:0000313" key="2">
    <source>
        <dbReference type="EMBL" id="KAG8074424.1"/>
    </source>
</evidence>
<reference evidence="2" key="2">
    <citation type="submission" date="2021-02" db="EMBL/GenBank/DDBJ databases">
        <authorList>
            <person name="Kimball J.A."/>
            <person name="Haas M.W."/>
            <person name="Macchietto M."/>
            <person name="Kono T."/>
            <person name="Duquette J."/>
            <person name="Shao M."/>
        </authorList>
    </citation>
    <scope>NUCLEOTIDE SEQUENCE</scope>
    <source>
        <tissue evidence="2">Fresh leaf tissue</tissue>
    </source>
</reference>
<evidence type="ECO:0000256" key="1">
    <source>
        <dbReference type="SAM" id="MobiDB-lite"/>
    </source>
</evidence>